<name>A0A212KXK9_9BACT</name>
<accession>A0A212KXK9</accession>
<gene>
    <name evidence="1" type="ORF">KL86DES1_10120</name>
</gene>
<dbReference type="AlphaFoldDB" id="A0A212KXK9"/>
<reference evidence="1" key="1">
    <citation type="submission" date="2016-08" db="EMBL/GenBank/DDBJ databases">
        <authorList>
            <person name="Seilhamer J.J."/>
        </authorList>
    </citation>
    <scope>NUCLEOTIDE SEQUENCE</scope>
    <source>
        <strain evidence="1">86-1</strain>
    </source>
</reference>
<evidence type="ECO:0000313" key="1">
    <source>
        <dbReference type="EMBL" id="SCM69997.1"/>
    </source>
</evidence>
<organism evidence="1">
    <name type="scientific">uncultured Desulfovibrio sp</name>
    <dbReference type="NCBI Taxonomy" id="167968"/>
    <lineage>
        <taxon>Bacteria</taxon>
        <taxon>Pseudomonadati</taxon>
        <taxon>Thermodesulfobacteriota</taxon>
        <taxon>Desulfovibrionia</taxon>
        <taxon>Desulfovibrionales</taxon>
        <taxon>Desulfovibrionaceae</taxon>
        <taxon>Desulfovibrio</taxon>
        <taxon>environmental samples</taxon>
    </lineage>
</organism>
<proteinExistence type="predicted"/>
<protein>
    <submittedName>
        <fullName evidence="1">Uncharacterized protein</fullName>
    </submittedName>
</protein>
<sequence>MNVYLLMTALRKSLEPQLATLPLPSRQRHTRPEPGQEMLRPATIRVGRLPAKEGGDTSDAPFVLIQPIHGHDEDGCSYTTIALRVLIWNEDGEAGENDLQNLLGLLRRTVLACKQQPLDGRYVLEPDERGRFAFWDRPDDQPPHFAEAFILTNWKMQGI</sequence>
<dbReference type="EMBL" id="FMJC01000001">
    <property type="protein sequence ID" value="SCM69997.1"/>
    <property type="molecule type" value="Genomic_DNA"/>
</dbReference>
<dbReference type="RefSeq" id="WP_179981532.1">
    <property type="nucleotide sequence ID" value="NZ_LT608333.1"/>
</dbReference>